<dbReference type="InterPro" id="IPR014710">
    <property type="entry name" value="RmlC-like_jellyroll"/>
</dbReference>
<dbReference type="HOGENOM" id="CLU_1124075_0_0_7"/>
<accession>A0LN65</accession>
<dbReference type="InParanoid" id="A0LN65"/>
<dbReference type="STRING" id="335543.Sfum_3194"/>
<keyword evidence="2" id="KW-1185">Reference proteome</keyword>
<dbReference type="EMBL" id="CP000478">
    <property type="protein sequence ID" value="ABK18867.1"/>
    <property type="molecule type" value="Genomic_DNA"/>
</dbReference>
<organism evidence="1 2">
    <name type="scientific">Syntrophobacter fumaroxidans (strain DSM 10017 / MPOB)</name>
    <dbReference type="NCBI Taxonomy" id="335543"/>
    <lineage>
        <taxon>Bacteria</taxon>
        <taxon>Pseudomonadati</taxon>
        <taxon>Thermodesulfobacteriota</taxon>
        <taxon>Syntrophobacteria</taxon>
        <taxon>Syntrophobacterales</taxon>
        <taxon>Syntrophobacteraceae</taxon>
        <taxon>Syntrophobacter</taxon>
    </lineage>
</organism>
<reference evidence="1 2" key="1">
    <citation type="submission" date="2006-10" db="EMBL/GenBank/DDBJ databases">
        <title>Complete sequence of Syntrophobacter fumaroxidans MPOB.</title>
        <authorList>
            <consortium name="US DOE Joint Genome Institute"/>
            <person name="Copeland A."/>
            <person name="Lucas S."/>
            <person name="Lapidus A."/>
            <person name="Barry K."/>
            <person name="Detter J.C."/>
            <person name="Glavina del Rio T."/>
            <person name="Hammon N."/>
            <person name="Israni S."/>
            <person name="Pitluck S."/>
            <person name="Goltsman E.G."/>
            <person name="Martinez M."/>
            <person name="Schmutz J."/>
            <person name="Larimer F."/>
            <person name="Land M."/>
            <person name="Hauser L."/>
            <person name="Kyrpides N."/>
            <person name="Kim E."/>
            <person name="Boone D.R."/>
            <person name="Brockman F."/>
            <person name="Culley D."/>
            <person name="Ferry J."/>
            <person name="Gunsalus R."/>
            <person name="McInerney M.J."/>
            <person name="Morrison M."/>
            <person name="Plugge C."/>
            <person name="Rohlin L."/>
            <person name="Scholten J."/>
            <person name="Sieber J."/>
            <person name="Stams A.J.M."/>
            <person name="Worm P."/>
            <person name="Henstra A.M."/>
            <person name="Richardson P."/>
        </authorList>
    </citation>
    <scope>NUCLEOTIDE SEQUENCE [LARGE SCALE GENOMIC DNA]</scope>
    <source>
        <strain evidence="2">DSM 10017 / MPOB</strain>
    </source>
</reference>
<protein>
    <submittedName>
        <fullName evidence="1">Conserved hypothetical cytosolic protein</fullName>
    </submittedName>
</protein>
<gene>
    <name evidence="1" type="ordered locus">Sfum_3194</name>
</gene>
<dbReference type="Gene3D" id="2.60.120.10">
    <property type="entry name" value="Jelly Rolls"/>
    <property type="match status" value="1"/>
</dbReference>
<dbReference type="RefSeq" id="WP_011699992.1">
    <property type="nucleotide sequence ID" value="NC_008554.1"/>
</dbReference>
<dbReference type="eggNOG" id="COG5553">
    <property type="taxonomic scope" value="Bacteria"/>
</dbReference>
<name>A0LN65_SYNFM</name>
<dbReference type="InterPro" id="IPR011051">
    <property type="entry name" value="RmlC_Cupin_sf"/>
</dbReference>
<sequence length="220" mass="25213">MNPVNRTMPSEIQDFYDRCTTGLANQDDTQACISFVKAELPRLLLNKALFVGLMENIVNRQGYPDAKRPTVFDNEIPLFVHPDGLFSLRLYLWGPEEFTYPHDHNSWGVLGAVSPGFEVINYRREDDGSREGFARLSESERFLLGAGETCHTLPFDDGIHITGNPDDSAVLSLNFYGRVLPRGYLYRFNIHKQRAYRVYPPRRKKEILAGQALEFLRRGL</sequence>
<dbReference type="AlphaFoldDB" id="A0LN65"/>
<dbReference type="KEGG" id="sfu:Sfum_3194"/>
<dbReference type="OrthoDB" id="7059163at2"/>
<dbReference type="SUPFAM" id="SSF51182">
    <property type="entry name" value="RmlC-like cupins"/>
    <property type="match status" value="1"/>
</dbReference>
<proteinExistence type="predicted"/>
<evidence type="ECO:0000313" key="2">
    <source>
        <dbReference type="Proteomes" id="UP000001784"/>
    </source>
</evidence>
<dbReference type="Proteomes" id="UP000001784">
    <property type="component" value="Chromosome"/>
</dbReference>
<evidence type="ECO:0000313" key="1">
    <source>
        <dbReference type="EMBL" id="ABK18867.1"/>
    </source>
</evidence>